<feature type="transmembrane region" description="Helical" evidence="1">
    <location>
        <begin position="166"/>
        <end position="184"/>
    </location>
</feature>
<evidence type="ECO:0000313" key="6">
    <source>
        <dbReference type="Proteomes" id="UP000474565"/>
    </source>
</evidence>
<feature type="transmembrane region" description="Helical" evidence="1">
    <location>
        <begin position="44"/>
        <end position="68"/>
    </location>
</feature>
<dbReference type="GO" id="GO:0016020">
    <property type="term" value="C:membrane"/>
    <property type="evidence" value="ECO:0007669"/>
    <property type="project" value="TreeGrafter"/>
</dbReference>
<keyword evidence="5" id="KW-1185">Reference proteome</keyword>
<dbReference type="GO" id="GO:0016747">
    <property type="term" value="F:acyltransferase activity, transferring groups other than amino-acyl groups"/>
    <property type="evidence" value="ECO:0007669"/>
    <property type="project" value="InterPro"/>
</dbReference>
<protein>
    <submittedName>
        <fullName evidence="4">Acyltransferase family protein</fullName>
    </submittedName>
</protein>
<dbReference type="Proteomes" id="UP000449678">
    <property type="component" value="Unassembled WGS sequence"/>
</dbReference>
<evidence type="ECO:0000313" key="4">
    <source>
        <dbReference type="EMBL" id="MYM81946.1"/>
    </source>
</evidence>
<reference evidence="5 6" key="1">
    <citation type="submission" date="2019-12" db="EMBL/GenBank/DDBJ databases">
        <title>Novel species isolated from a subtropical stream in China.</title>
        <authorList>
            <person name="Lu H."/>
        </authorList>
    </citation>
    <scope>NUCLEOTIDE SEQUENCE [LARGE SCALE GENOMIC DNA]</scope>
    <source>
        <strain evidence="4 6">FT50W</strain>
        <strain evidence="3 5">FT94W</strain>
    </source>
</reference>
<proteinExistence type="predicted"/>
<evidence type="ECO:0000256" key="1">
    <source>
        <dbReference type="SAM" id="Phobius"/>
    </source>
</evidence>
<dbReference type="Proteomes" id="UP000474565">
    <property type="component" value="Unassembled WGS sequence"/>
</dbReference>
<feature type="transmembrane region" description="Helical" evidence="1">
    <location>
        <begin position="335"/>
        <end position="356"/>
    </location>
</feature>
<feature type="transmembrane region" description="Helical" evidence="1">
    <location>
        <begin position="303"/>
        <end position="323"/>
    </location>
</feature>
<keyword evidence="1" id="KW-0472">Membrane</keyword>
<dbReference type="RefSeq" id="WP_160989777.1">
    <property type="nucleotide sequence ID" value="NZ_WWCO01000005.1"/>
</dbReference>
<gene>
    <name evidence="3" type="ORF">GTP38_08525</name>
    <name evidence="4" type="ORF">GTP44_08230</name>
</gene>
<keyword evidence="1" id="KW-0812">Transmembrane</keyword>
<evidence type="ECO:0000313" key="5">
    <source>
        <dbReference type="Proteomes" id="UP000449678"/>
    </source>
</evidence>
<sequence length="384" mass="42798">MNTAPIGRNSGLDTLRALAILLVFANHYMIFVSHGPTFGWFSEIGWAGVDLFFALSGYLIGNQILSALRKQQAGDARFSLARFYARRLLRTLPNFYFVLALYALWPAMRGVSELPPLWKFLTFTQNIDLRPGTAFSHAWSLCVEEQFYFLLPALALGIAMLRKSLVWAWLALAGALLAGMALRSHLWSGLSESELGGGTYYTTIYYASWCRFDELVCGVGLALLKNYHAAAWSRITAHGNWTLAAGVALTALTWHYLLEDHYGYTMTVYGYPLLGLSFCLLLLAALSPGSLLQRWRVPGAASIALWSYAIYLTHKQLCVLLSAPLREQGWGPESWQALLILGAASLLAGWLLYRLVETPFMRLRDRYVPSNFVSASQSRQTATA</sequence>
<feature type="transmembrane region" description="Helical" evidence="1">
    <location>
        <begin position="204"/>
        <end position="224"/>
    </location>
</feature>
<dbReference type="EMBL" id="WWCO01000005">
    <property type="protein sequence ID" value="MYM34380.1"/>
    <property type="molecule type" value="Genomic_DNA"/>
</dbReference>
<feature type="transmembrane region" description="Helical" evidence="1">
    <location>
        <begin position="269"/>
        <end position="291"/>
    </location>
</feature>
<dbReference type="AlphaFoldDB" id="A0A6L8MJE1"/>
<feature type="transmembrane region" description="Helical" evidence="1">
    <location>
        <begin position="138"/>
        <end position="159"/>
    </location>
</feature>
<feature type="transmembrane region" description="Helical" evidence="1">
    <location>
        <begin position="12"/>
        <end position="32"/>
    </location>
</feature>
<keyword evidence="4" id="KW-0808">Transferase</keyword>
<feature type="transmembrane region" description="Helical" evidence="1">
    <location>
        <begin position="88"/>
        <end position="108"/>
    </location>
</feature>
<dbReference type="PANTHER" id="PTHR23028">
    <property type="entry name" value="ACETYLTRANSFERASE"/>
    <property type="match status" value="1"/>
</dbReference>
<feature type="domain" description="Acyltransferase 3" evidence="2">
    <location>
        <begin position="10"/>
        <end position="354"/>
    </location>
</feature>
<dbReference type="InterPro" id="IPR002656">
    <property type="entry name" value="Acyl_transf_3_dom"/>
</dbReference>
<feature type="transmembrane region" description="Helical" evidence="1">
    <location>
        <begin position="236"/>
        <end position="257"/>
    </location>
</feature>
<evidence type="ECO:0000259" key="2">
    <source>
        <dbReference type="Pfam" id="PF01757"/>
    </source>
</evidence>
<dbReference type="Pfam" id="PF01757">
    <property type="entry name" value="Acyl_transf_3"/>
    <property type="match status" value="1"/>
</dbReference>
<dbReference type="EMBL" id="WWCP01000006">
    <property type="protein sequence ID" value="MYM81946.1"/>
    <property type="molecule type" value="Genomic_DNA"/>
</dbReference>
<keyword evidence="1" id="KW-1133">Transmembrane helix</keyword>
<keyword evidence="4" id="KW-0012">Acyltransferase</keyword>
<dbReference type="InterPro" id="IPR050879">
    <property type="entry name" value="Acyltransferase_3"/>
</dbReference>
<accession>A0A6L8MJE1</accession>
<organism evidence="4 6">
    <name type="scientific">Duganella lactea</name>
    <dbReference type="NCBI Taxonomy" id="2692173"/>
    <lineage>
        <taxon>Bacteria</taxon>
        <taxon>Pseudomonadati</taxon>
        <taxon>Pseudomonadota</taxon>
        <taxon>Betaproteobacteria</taxon>
        <taxon>Burkholderiales</taxon>
        <taxon>Oxalobacteraceae</taxon>
        <taxon>Telluria group</taxon>
        <taxon>Duganella</taxon>
    </lineage>
</organism>
<name>A0A6L8MJE1_9BURK</name>
<comment type="caution">
    <text evidence="4">The sequence shown here is derived from an EMBL/GenBank/DDBJ whole genome shotgun (WGS) entry which is preliminary data.</text>
</comment>
<dbReference type="PANTHER" id="PTHR23028:SF53">
    <property type="entry name" value="ACYL_TRANSF_3 DOMAIN-CONTAINING PROTEIN"/>
    <property type="match status" value="1"/>
</dbReference>
<evidence type="ECO:0000313" key="3">
    <source>
        <dbReference type="EMBL" id="MYM34380.1"/>
    </source>
</evidence>